<organism evidence="1 2">
    <name type="scientific">Gossypium gossypioides</name>
    <name type="common">Mexican cotton</name>
    <name type="synonym">Selera gossypioides</name>
    <dbReference type="NCBI Taxonomy" id="34282"/>
    <lineage>
        <taxon>Eukaryota</taxon>
        <taxon>Viridiplantae</taxon>
        <taxon>Streptophyta</taxon>
        <taxon>Embryophyta</taxon>
        <taxon>Tracheophyta</taxon>
        <taxon>Spermatophyta</taxon>
        <taxon>Magnoliopsida</taxon>
        <taxon>eudicotyledons</taxon>
        <taxon>Gunneridae</taxon>
        <taxon>Pentapetalae</taxon>
        <taxon>rosids</taxon>
        <taxon>malvids</taxon>
        <taxon>Malvales</taxon>
        <taxon>Malvaceae</taxon>
        <taxon>Malvoideae</taxon>
        <taxon>Gossypium</taxon>
    </lineage>
</organism>
<sequence>MVLVAQPMDLTGTIVGDGDQALEVDGVMVQARLGSGLGLGQGRVPGMVMGQEM</sequence>
<proteinExistence type="predicted"/>
<evidence type="ECO:0000313" key="2">
    <source>
        <dbReference type="Proteomes" id="UP000593579"/>
    </source>
</evidence>
<dbReference type="AlphaFoldDB" id="A0A7J9BHB9"/>
<dbReference type="EMBL" id="JABEZY010000003">
    <property type="protein sequence ID" value="MBA0735541.1"/>
    <property type="molecule type" value="Genomic_DNA"/>
</dbReference>
<accession>A0A7J9BHB9</accession>
<name>A0A7J9BHB9_GOSGO</name>
<feature type="non-terminal residue" evidence="1">
    <location>
        <position position="53"/>
    </location>
</feature>
<keyword evidence="2" id="KW-1185">Reference proteome</keyword>
<evidence type="ECO:0000313" key="1">
    <source>
        <dbReference type="EMBL" id="MBA0735541.1"/>
    </source>
</evidence>
<dbReference type="Proteomes" id="UP000593579">
    <property type="component" value="Unassembled WGS sequence"/>
</dbReference>
<reference evidence="1 2" key="1">
    <citation type="journal article" date="2019" name="Genome Biol. Evol.">
        <title>Insights into the evolution of the New World diploid cottons (Gossypium, subgenus Houzingenia) based on genome sequencing.</title>
        <authorList>
            <person name="Grover C.E."/>
            <person name="Arick M.A. 2nd"/>
            <person name="Thrash A."/>
            <person name="Conover J.L."/>
            <person name="Sanders W.S."/>
            <person name="Peterson D.G."/>
            <person name="Frelichowski J.E."/>
            <person name="Scheffler J.A."/>
            <person name="Scheffler B.E."/>
            <person name="Wendel J.F."/>
        </authorList>
    </citation>
    <scope>NUCLEOTIDE SEQUENCE [LARGE SCALE GENOMIC DNA]</scope>
    <source>
        <strain evidence="1">5</strain>
        <tissue evidence="1">Leaf</tissue>
    </source>
</reference>
<comment type="caution">
    <text evidence="1">The sequence shown here is derived from an EMBL/GenBank/DDBJ whole genome shotgun (WGS) entry which is preliminary data.</text>
</comment>
<gene>
    <name evidence="1" type="ORF">Gogos_019380</name>
</gene>
<protein>
    <submittedName>
        <fullName evidence="1">Uncharacterized protein</fullName>
    </submittedName>
</protein>